<evidence type="ECO:0000256" key="1">
    <source>
        <dbReference type="SAM" id="MobiDB-lite"/>
    </source>
</evidence>
<sequence>MKPRRSDPDRYIEVDEGDGPVAGSSKVVGGSDGTLKVKQAESCSTCPTAQLEPITDGHGMAGGGDHAGPATLEAVAHQMRGPLPPIPPHPSMSPGLECHTPLMGSCPLPCPPAGAPLQGLPTPIPGQREPQQLLHPPLSMQGSEAAVWFENRELNC</sequence>
<feature type="region of interest" description="Disordered" evidence="1">
    <location>
        <begin position="1"/>
        <end position="32"/>
    </location>
</feature>
<dbReference type="EMBL" id="KN837354">
    <property type="protein sequence ID" value="KIJ26863.1"/>
    <property type="molecule type" value="Genomic_DNA"/>
</dbReference>
<gene>
    <name evidence="2" type="ORF">M422DRAFT_272010</name>
</gene>
<protein>
    <submittedName>
        <fullName evidence="2">Uncharacterized protein</fullName>
    </submittedName>
</protein>
<keyword evidence="3" id="KW-1185">Reference proteome</keyword>
<feature type="compositionally biased region" description="Basic and acidic residues" evidence="1">
    <location>
        <begin position="1"/>
        <end position="13"/>
    </location>
</feature>
<organism evidence="2 3">
    <name type="scientific">Sphaerobolus stellatus (strain SS14)</name>
    <dbReference type="NCBI Taxonomy" id="990650"/>
    <lineage>
        <taxon>Eukaryota</taxon>
        <taxon>Fungi</taxon>
        <taxon>Dikarya</taxon>
        <taxon>Basidiomycota</taxon>
        <taxon>Agaricomycotina</taxon>
        <taxon>Agaricomycetes</taxon>
        <taxon>Phallomycetidae</taxon>
        <taxon>Geastrales</taxon>
        <taxon>Sphaerobolaceae</taxon>
        <taxon>Sphaerobolus</taxon>
    </lineage>
</organism>
<evidence type="ECO:0000313" key="2">
    <source>
        <dbReference type="EMBL" id="KIJ26863.1"/>
    </source>
</evidence>
<evidence type="ECO:0000313" key="3">
    <source>
        <dbReference type="Proteomes" id="UP000054279"/>
    </source>
</evidence>
<accession>A0A0C9TCG5</accession>
<proteinExistence type="predicted"/>
<dbReference type="Proteomes" id="UP000054279">
    <property type="component" value="Unassembled WGS sequence"/>
</dbReference>
<reference evidence="2 3" key="1">
    <citation type="submission" date="2014-06" db="EMBL/GenBank/DDBJ databases">
        <title>Evolutionary Origins and Diversification of the Mycorrhizal Mutualists.</title>
        <authorList>
            <consortium name="DOE Joint Genome Institute"/>
            <consortium name="Mycorrhizal Genomics Consortium"/>
            <person name="Kohler A."/>
            <person name="Kuo A."/>
            <person name="Nagy L.G."/>
            <person name="Floudas D."/>
            <person name="Copeland A."/>
            <person name="Barry K.W."/>
            <person name="Cichocki N."/>
            <person name="Veneault-Fourrey C."/>
            <person name="LaButti K."/>
            <person name="Lindquist E.A."/>
            <person name="Lipzen A."/>
            <person name="Lundell T."/>
            <person name="Morin E."/>
            <person name="Murat C."/>
            <person name="Riley R."/>
            <person name="Ohm R."/>
            <person name="Sun H."/>
            <person name="Tunlid A."/>
            <person name="Henrissat B."/>
            <person name="Grigoriev I.V."/>
            <person name="Hibbett D.S."/>
            <person name="Martin F."/>
        </authorList>
    </citation>
    <scope>NUCLEOTIDE SEQUENCE [LARGE SCALE GENOMIC DNA]</scope>
    <source>
        <strain evidence="2 3">SS14</strain>
    </source>
</reference>
<dbReference type="HOGENOM" id="CLU_1687819_0_0_1"/>
<name>A0A0C9TCG5_SPHS4</name>
<dbReference type="AlphaFoldDB" id="A0A0C9TCG5"/>